<sequence>MPTHRHTSGSKSLMAGLIEAQVDMIPLPAPPFNRCHGITSEAHQHIPPARFKEDKHLSTRLTVQTTLPILPYARKECQADLSLVLRAKPLCVAELHSDKMSHQWHELLLPGLTTHRLLLLSSPSHSSRPSPRSTLRTNPQPEVLSPPNLLLTCRWLNDPYQENIITVCSTLLPRCPPTIIIITILETATRMSVLTGTPTPMLIPMAMATGILPTSPTHSSNRHTDQDDDTCQQTTLHNVPSAHKGRAQSP</sequence>
<evidence type="ECO:0000313" key="2">
    <source>
        <dbReference type="EMBL" id="KAE8289121.1"/>
    </source>
</evidence>
<feature type="compositionally biased region" description="Low complexity" evidence="1">
    <location>
        <begin position="121"/>
        <end position="137"/>
    </location>
</feature>
<proteinExistence type="predicted"/>
<name>A0A6G0ICV8_LARCR</name>
<comment type="caution">
    <text evidence="2">The sequence shown here is derived from an EMBL/GenBank/DDBJ whole genome shotgun (WGS) entry which is preliminary data.</text>
</comment>
<feature type="region of interest" description="Disordered" evidence="1">
    <location>
        <begin position="211"/>
        <end position="250"/>
    </location>
</feature>
<accession>A0A6G0ICV8</accession>
<dbReference type="Proteomes" id="UP000424527">
    <property type="component" value="Unassembled WGS sequence"/>
</dbReference>
<feature type="region of interest" description="Disordered" evidence="1">
    <location>
        <begin position="121"/>
        <end position="141"/>
    </location>
</feature>
<organism evidence="2 3">
    <name type="scientific">Larimichthys crocea</name>
    <name type="common">Large yellow croaker</name>
    <name type="synonym">Pseudosciaena crocea</name>
    <dbReference type="NCBI Taxonomy" id="215358"/>
    <lineage>
        <taxon>Eukaryota</taxon>
        <taxon>Metazoa</taxon>
        <taxon>Chordata</taxon>
        <taxon>Craniata</taxon>
        <taxon>Vertebrata</taxon>
        <taxon>Euteleostomi</taxon>
        <taxon>Actinopterygii</taxon>
        <taxon>Neopterygii</taxon>
        <taxon>Teleostei</taxon>
        <taxon>Neoteleostei</taxon>
        <taxon>Acanthomorphata</taxon>
        <taxon>Eupercaria</taxon>
        <taxon>Sciaenidae</taxon>
        <taxon>Larimichthys</taxon>
    </lineage>
</organism>
<reference evidence="2 3" key="1">
    <citation type="submission" date="2019-07" db="EMBL/GenBank/DDBJ databases">
        <title>Chromosome genome assembly for large yellow croaker.</title>
        <authorList>
            <person name="Xiao S."/>
        </authorList>
    </citation>
    <scope>NUCLEOTIDE SEQUENCE [LARGE SCALE GENOMIC DNA]</scope>
    <source>
        <strain evidence="2">JMULYC20181020</strain>
        <tissue evidence="2">Muscle</tissue>
    </source>
</reference>
<evidence type="ECO:0000256" key="1">
    <source>
        <dbReference type="SAM" id="MobiDB-lite"/>
    </source>
</evidence>
<keyword evidence="3" id="KW-1185">Reference proteome</keyword>
<evidence type="ECO:0000313" key="3">
    <source>
        <dbReference type="Proteomes" id="UP000424527"/>
    </source>
</evidence>
<protein>
    <submittedName>
        <fullName evidence="2">Uncharacterized protein</fullName>
    </submittedName>
</protein>
<dbReference type="AlphaFoldDB" id="A0A6G0ICV8"/>
<dbReference type="EMBL" id="REGW02000012">
    <property type="protein sequence ID" value="KAE8289121.1"/>
    <property type="molecule type" value="Genomic_DNA"/>
</dbReference>
<gene>
    <name evidence="2" type="ORF">D5F01_LYC13001</name>
</gene>